<organism evidence="3 4">
    <name type="scientific">Phanerochaete sordida</name>
    <dbReference type="NCBI Taxonomy" id="48140"/>
    <lineage>
        <taxon>Eukaryota</taxon>
        <taxon>Fungi</taxon>
        <taxon>Dikarya</taxon>
        <taxon>Basidiomycota</taxon>
        <taxon>Agaricomycotina</taxon>
        <taxon>Agaricomycetes</taxon>
        <taxon>Polyporales</taxon>
        <taxon>Phanerochaetaceae</taxon>
        <taxon>Phanerochaete</taxon>
    </lineage>
</organism>
<feature type="region of interest" description="Disordered" evidence="1">
    <location>
        <begin position="104"/>
        <end position="126"/>
    </location>
</feature>
<dbReference type="Proteomes" id="UP000703269">
    <property type="component" value="Unassembled WGS sequence"/>
</dbReference>
<accession>A0A9P3G1V8</accession>
<keyword evidence="2" id="KW-0812">Transmembrane</keyword>
<comment type="caution">
    <text evidence="3">The sequence shown here is derived from an EMBL/GenBank/DDBJ whole genome shotgun (WGS) entry which is preliminary data.</text>
</comment>
<evidence type="ECO:0000313" key="4">
    <source>
        <dbReference type="Proteomes" id="UP000703269"/>
    </source>
</evidence>
<dbReference type="EMBL" id="BPQB01000004">
    <property type="protein sequence ID" value="GJE86738.1"/>
    <property type="molecule type" value="Genomic_DNA"/>
</dbReference>
<keyword evidence="4" id="KW-1185">Reference proteome</keyword>
<sequence>MRARLQQPSYARGLLCLTGLIIRDGSLYFLGMLILNVAQMILAARLPGNNYLSFYVTPLTSMLLSRFLLHLREAVYQKQPGVPTSFDLTRTSGSGSLYSEDVAACPTSSPRSNLLELGHQDNTTLQ</sequence>
<name>A0A9P3G1V8_9APHY</name>
<reference evidence="3 4" key="1">
    <citation type="submission" date="2021-08" db="EMBL/GenBank/DDBJ databases">
        <title>Draft Genome Sequence of Phanerochaete sordida strain YK-624.</title>
        <authorList>
            <person name="Mori T."/>
            <person name="Dohra H."/>
            <person name="Suzuki T."/>
            <person name="Kawagishi H."/>
            <person name="Hirai H."/>
        </authorList>
    </citation>
    <scope>NUCLEOTIDE SEQUENCE [LARGE SCALE GENOMIC DNA]</scope>
    <source>
        <strain evidence="3 4">YK-624</strain>
    </source>
</reference>
<protein>
    <submittedName>
        <fullName evidence="3">Uncharacterized protein</fullName>
    </submittedName>
</protein>
<dbReference type="OrthoDB" id="3354157at2759"/>
<proteinExistence type="predicted"/>
<feature type="transmembrane region" description="Helical" evidence="2">
    <location>
        <begin position="52"/>
        <end position="69"/>
    </location>
</feature>
<evidence type="ECO:0000313" key="3">
    <source>
        <dbReference type="EMBL" id="GJE86738.1"/>
    </source>
</evidence>
<keyword evidence="2" id="KW-0472">Membrane</keyword>
<dbReference type="AlphaFoldDB" id="A0A9P3G1V8"/>
<evidence type="ECO:0000256" key="2">
    <source>
        <dbReference type="SAM" id="Phobius"/>
    </source>
</evidence>
<keyword evidence="2" id="KW-1133">Transmembrane helix</keyword>
<gene>
    <name evidence="3" type="ORF">PsYK624_028190</name>
</gene>
<evidence type="ECO:0000256" key="1">
    <source>
        <dbReference type="SAM" id="MobiDB-lite"/>
    </source>
</evidence>